<evidence type="ECO:0000256" key="2">
    <source>
        <dbReference type="ARBA" id="ARBA00022448"/>
    </source>
</evidence>
<keyword evidence="11" id="KW-1185">Reference proteome</keyword>
<feature type="chain" id="PRO_5045529443" evidence="8">
    <location>
        <begin position="18"/>
        <end position="1060"/>
    </location>
</feature>
<evidence type="ECO:0000256" key="3">
    <source>
        <dbReference type="ARBA" id="ARBA00022452"/>
    </source>
</evidence>
<dbReference type="PROSITE" id="PS52016">
    <property type="entry name" value="TONB_DEPENDENT_REC_3"/>
    <property type="match status" value="1"/>
</dbReference>
<sequence>MKVTMLFFVLVAQLTFAQERVVSGIVSDNTGMPLPGVGVLVKGTKTGTQTDFDGRYSIKAEGNAVIIFSYIGMQSQEVVATDKNLNVKMSSGSMQLQEIVVTALGIKREKKSLGYATQEVSGEELTKVNTGNVSNNISGKIAGVEIRRNNNIGGSTNVVIRGTTSLTQSNQALWVVDGIILNNDNTNTNDQISGGNKGGYDYGNAASDINPDDIENMNVLKGAAATALYGSRASNGVIIVTLKKGSKSKGGLGINFSSGVNIGVVDKKTLPKYQNQYGSGYGDFYGTTDLGSGTHPYTATDDASWGPRFDPSLLVYNWNSFYPELPTYGKATPWTAVKNNPNSFYQNSVTFINSIAVSGANEGGDFRFGYSNYNQNQGILPNSENRKDNFNFSGSYKISDRTKVSATANYLKSYAKGMNETGYGDGGNNYLSSVRQWYSTSVDFKDLEDAYNLTGRNTTWNVGSPENLNVQFHDNPYFQRYQNYNSLVRDRFFGNVVIKTDITNWFDIMGRGAVDYYHQLQEERVAVGSKRTPNGLGEYSRYDKTFREINLDLIMNFKARIVDGINFTGMLGANSRRSINTSIFAVTNGGLVVPGIYALDNSVDAINSPDEMMETKGTNSVYSTANFNFYDTYFLEGTYRVDQSSTLPKDNSVYTYPSVTATYIFSNHLKTDWLSFGKLRLNYAETGNDAPFGVTTAVYPKNNNFGGASRFSTDNNKSNSDLKSELTKGVEAGIELKFFKNRVGLDFSYYKTNTTNQILSIETPTQTGYTRAWINAGDVQNKGFEVSLNATPIKTDNFTWQTTVNWSTNKNEVISLGGPDRISLGGFQGVSYVAEVGKPVGQLVGSGYTYLDGQKIIRSNGRYLQSAGVVIGNVNPDWIGGFNNVLTYKNIAFNFLIDVKKGGDVYSLDQQYGHTTGIYESTVSNNHLGVPQREPVANGGGILLEGVKADGTPNNVVASITGTDGYYFYNSMPQQEYVYDASYVKLREVGISYKFPKKLLKSTFINNMVFALNGSNLWIISKNLPYADPEAGMSSGNLQGFQTGVLPTTKEYSFTLKVQF</sequence>
<dbReference type="InterPro" id="IPR039426">
    <property type="entry name" value="TonB-dep_rcpt-like"/>
</dbReference>
<feature type="signal peptide" evidence="8">
    <location>
        <begin position="1"/>
        <end position="17"/>
    </location>
</feature>
<accession>A0ABU4RH56</accession>
<evidence type="ECO:0000256" key="1">
    <source>
        <dbReference type="ARBA" id="ARBA00004571"/>
    </source>
</evidence>
<evidence type="ECO:0000256" key="5">
    <source>
        <dbReference type="ARBA" id="ARBA00023136"/>
    </source>
</evidence>
<evidence type="ECO:0000256" key="4">
    <source>
        <dbReference type="ARBA" id="ARBA00022692"/>
    </source>
</evidence>
<dbReference type="Proteomes" id="UP001273350">
    <property type="component" value="Unassembled WGS sequence"/>
</dbReference>
<evidence type="ECO:0000256" key="7">
    <source>
        <dbReference type="PROSITE-ProRule" id="PRU01360"/>
    </source>
</evidence>
<dbReference type="InterPro" id="IPR037066">
    <property type="entry name" value="Plug_dom_sf"/>
</dbReference>
<evidence type="ECO:0000313" key="11">
    <source>
        <dbReference type="Proteomes" id="UP001273350"/>
    </source>
</evidence>
<protein>
    <submittedName>
        <fullName evidence="10">SusC/RagA family TonB-linked outer membrane protein</fullName>
    </submittedName>
</protein>
<keyword evidence="4 7" id="KW-0812">Transmembrane</keyword>
<dbReference type="Pfam" id="PF07715">
    <property type="entry name" value="Plug"/>
    <property type="match status" value="1"/>
</dbReference>
<keyword evidence="3 7" id="KW-1134">Transmembrane beta strand</keyword>
<reference evidence="10 11" key="1">
    <citation type="submission" date="2023-11" db="EMBL/GenBank/DDBJ databases">
        <title>Unpublished Manusciprt.</title>
        <authorList>
            <person name="Saticioglu I.B."/>
            <person name="Ay H."/>
            <person name="Ajmi N."/>
            <person name="Altun S."/>
            <person name="Duman M."/>
        </authorList>
    </citation>
    <scope>NUCLEOTIDE SEQUENCE [LARGE SCALE GENOMIC DNA]</scope>
    <source>
        <strain evidence="10 11">Fl-318</strain>
    </source>
</reference>
<dbReference type="InterPro" id="IPR008969">
    <property type="entry name" value="CarboxyPept-like_regulatory"/>
</dbReference>
<dbReference type="Gene3D" id="2.40.170.20">
    <property type="entry name" value="TonB-dependent receptor, beta-barrel domain"/>
    <property type="match status" value="1"/>
</dbReference>
<dbReference type="EMBL" id="JAWXVI010000011">
    <property type="protein sequence ID" value="MDX6191606.1"/>
    <property type="molecule type" value="Genomic_DNA"/>
</dbReference>
<evidence type="ECO:0000256" key="8">
    <source>
        <dbReference type="SAM" id="SignalP"/>
    </source>
</evidence>
<keyword evidence="8" id="KW-0732">Signal</keyword>
<dbReference type="InterPro" id="IPR036942">
    <property type="entry name" value="Beta-barrel_TonB_sf"/>
</dbReference>
<dbReference type="RefSeq" id="WP_230002141.1">
    <property type="nucleotide sequence ID" value="NZ_CP087134.1"/>
</dbReference>
<comment type="similarity">
    <text evidence="7">Belongs to the TonB-dependent receptor family.</text>
</comment>
<feature type="domain" description="TonB-dependent receptor plug" evidence="9">
    <location>
        <begin position="110"/>
        <end position="237"/>
    </location>
</feature>
<dbReference type="Pfam" id="PF13715">
    <property type="entry name" value="CarbopepD_reg_2"/>
    <property type="match status" value="1"/>
</dbReference>
<proteinExistence type="inferred from homology"/>
<dbReference type="SUPFAM" id="SSF49464">
    <property type="entry name" value="Carboxypeptidase regulatory domain-like"/>
    <property type="match status" value="1"/>
</dbReference>
<keyword evidence="2 7" id="KW-0813">Transport</keyword>
<dbReference type="Gene3D" id="2.170.130.10">
    <property type="entry name" value="TonB-dependent receptor, plug domain"/>
    <property type="match status" value="1"/>
</dbReference>
<evidence type="ECO:0000256" key="6">
    <source>
        <dbReference type="ARBA" id="ARBA00023237"/>
    </source>
</evidence>
<evidence type="ECO:0000313" key="10">
    <source>
        <dbReference type="EMBL" id="MDX6191606.1"/>
    </source>
</evidence>
<evidence type="ECO:0000259" key="9">
    <source>
        <dbReference type="Pfam" id="PF07715"/>
    </source>
</evidence>
<comment type="subcellular location">
    <subcellularLocation>
        <location evidence="1 7">Cell outer membrane</location>
        <topology evidence="1 7">Multi-pass membrane protein</topology>
    </subcellularLocation>
</comment>
<dbReference type="SUPFAM" id="SSF56935">
    <property type="entry name" value="Porins"/>
    <property type="match status" value="1"/>
</dbReference>
<dbReference type="Gene3D" id="2.60.40.1120">
    <property type="entry name" value="Carboxypeptidase-like, regulatory domain"/>
    <property type="match status" value="1"/>
</dbReference>
<dbReference type="NCBIfam" id="TIGR04057">
    <property type="entry name" value="SusC_RagA_signa"/>
    <property type="match status" value="1"/>
</dbReference>
<dbReference type="InterPro" id="IPR012910">
    <property type="entry name" value="Plug_dom"/>
</dbReference>
<dbReference type="InterPro" id="IPR023997">
    <property type="entry name" value="TonB-dep_OMP_SusC/RagA_CS"/>
</dbReference>
<name>A0ABU4RH56_9FLAO</name>
<organism evidence="10 11">
    <name type="scientific">Flavobacterium cupriresistens</name>
    <dbReference type="NCBI Taxonomy" id="2893885"/>
    <lineage>
        <taxon>Bacteria</taxon>
        <taxon>Pseudomonadati</taxon>
        <taxon>Bacteroidota</taxon>
        <taxon>Flavobacteriia</taxon>
        <taxon>Flavobacteriales</taxon>
        <taxon>Flavobacteriaceae</taxon>
        <taxon>Flavobacterium</taxon>
    </lineage>
</organism>
<dbReference type="NCBIfam" id="TIGR04056">
    <property type="entry name" value="OMP_RagA_SusC"/>
    <property type="match status" value="1"/>
</dbReference>
<gene>
    <name evidence="10" type="ORF">SGQ83_19785</name>
</gene>
<keyword evidence="5 7" id="KW-0472">Membrane</keyword>
<comment type="caution">
    <text evidence="10">The sequence shown here is derived from an EMBL/GenBank/DDBJ whole genome shotgun (WGS) entry which is preliminary data.</text>
</comment>
<keyword evidence="6 7" id="KW-0998">Cell outer membrane</keyword>
<dbReference type="InterPro" id="IPR023996">
    <property type="entry name" value="TonB-dep_OMP_SusC/RagA"/>
</dbReference>